<dbReference type="EMBL" id="MOMC01000021">
    <property type="protein sequence ID" value="ONH30937.1"/>
    <property type="molecule type" value="Genomic_DNA"/>
</dbReference>
<dbReference type="AlphaFoldDB" id="A0A1V2ICV4"/>
<dbReference type="Gene3D" id="1.10.10.10">
    <property type="entry name" value="Winged helix-like DNA-binding domain superfamily/Winged helix DNA-binding domain"/>
    <property type="match status" value="1"/>
</dbReference>
<dbReference type="SUPFAM" id="SSF46894">
    <property type="entry name" value="C-terminal effector domain of the bipartite response regulators"/>
    <property type="match status" value="1"/>
</dbReference>
<evidence type="ECO:0000313" key="4">
    <source>
        <dbReference type="EMBL" id="ONH30937.1"/>
    </source>
</evidence>
<feature type="compositionally biased region" description="Low complexity" evidence="2">
    <location>
        <begin position="57"/>
        <end position="69"/>
    </location>
</feature>
<keyword evidence="5" id="KW-1185">Reference proteome</keyword>
<dbReference type="InterPro" id="IPR000792">
    <property type="entry name" value="Tscrpt_reg_LuxR_C"/>
</dbReference>
<dbReference type="GO" id="GO:0006355">
    <property type="term" value="P:regulation of DNA-templated transcription"/>
    <property type="evidence" value="ECO:0007669"/>
    <property type="project" value="InterPro"/>
</dbReference>
<accession>A0A1V2ICV4</accession>
<name>A0A1V2ICV4_9ACTN</name>
<evidence type="ECO:0000256" key="1">
    <source>
        <dbReference type="ARBA" id="ARBA00023125"/>
    </source>
</evidence>
<evidence type="ECO:0000256" key="2">
    <source>
        <dbReference type="SAM" id="MobiDB-lite"/>
    </source>
</evidence>
<dbReference type="Pfam" id="PF00196">
    <property type="entry name" value="GerE"/>
    <property type="match status" value="1"/>
</dbReference>
<evidence type="ECO:0000259" key="3">
    <source>
        <dbReference type="PROSITE" id="PS50043"/>
    </source>
</evidence>
<feature type="domain" description="HTH luxR-type" evidence="3">
    <location>
        <begin position="299"/>
        <end position="365"/>
    </location>
</feature>
<feature type="region of interest" description="Disordered" evidence="2">
    <location>
        <begin position="57"/>
        <end position="117"/>
    </location>
</feature>
<proteinExistence type="predicted"/>
<dbReference type="InterPro" id="IPR036388">
    <property type="entry name" value="WH-like_DNA-bd_sf"/>
</dbReference>
<dbReference type="PROSITE" id="PS50043">
    <property type="entry name" value="HTH_LUXR_2"/>
    <property type="match status" value="1"/>
</dbReference>
<organism evidence="4 5">
    <name type="scientific">Pseudofrankia asymbiotica</name>
    <dbReference type="NCBI Taxonomy" id="1834516"/>
    <lineage>
        <taxon>Bacteria</taxon>
        <taxon>Bacillati</taxon>
        <taxon>Actinomycetota</taxon>
        <taxon>Actinomycetes</taxon>
        <taxon>Frankiales</taxon>
        <taxon>Frankiaceae</taxon>
        <taxon>Pseudofrankia</taxon>
    </lineage>
</organism>
<dbReference type="SMART" id="SM00421">
    <property type="entry name" value="HTH_LUXR"/>
    <property type="match status" value="1"/>
</dbReference>
<protein>
    <submittedName>
        <fullName evidence="4">Helix-turn-helix transcriptional regulator</fullName>
    </submittedName>
</protein>
<dbReference type="InterPro" id="IPR016032">
    <property type="entry name" value="Sig_transdc_resp-reg_C-effctor"/>
</dbReference>
<keyword evidence="1" id="KW-0238">DNA-binding</keyword>
<evidence type="ECO:0000313" key="5">
    <source>
        <dbReference type="Proteomes" id="UP000188929"/>
    </source>
</evidence>
<sequence length="378" mass="40211">MADRMLDGARDTVLDGMGGISPVRRQARPVTIDTPSAVLRGPAPRLDTTVRRHATAPANAPIGNAPIGNTAVGRNPSSSGLPAQHPGINTPAQATGPGGAGMPARTQLAPRPAQPPRDLALGAAELRGILRVVEDCERAPTLPAFREATLDALSRHLGYRNSAFFLGPSLEAAFQDQRPAGRGLALRMAGPFLDRYRGLEAFSDPESLRLMHERGVVTLEDIGNPVRPEIRMRMERFLRAHGIHSKLLLRLAGPANIGAVVSLLDPRPGAFGARDRAVAAVLGRHLGNLLRFHVRANTGPAVTAKLSARERDVVRLVAEGHSNRQVAEALCISIDTVKHHLTHALVATSCANRTQLALAWQREMGPSTSPAIAGPGRD</sequence>
<dbReference type="CDD" id="cd06170">
    <property type="entry name" value="LuxR_C_like"/>
    <property type="match status" value="1"/>
</dbReference>
<dbReference type="STRING" id="1834516.BL253_11195"/>
<dbReference type="Proteomes" id="UP000188929">
    <property type="component" value="Unassembled WGS sequence"/>
</dbReference>
<dbReference type="PANTHER" id="PTHR43214">
    <property type="entry name" value="TWO-COMPONENT RESPONSE REGULATOR"/>
    <property type="match status" value="1"/>
</dbReference>
<comment type="caution">
    <text evidence="4">The sequence shown here is derived from an EMBL/GenBank/DDBJ whole genome shotgun (WGS) entry which is preliminary data.</text>
</comment>
<dbReference type="InterPro" id="IPR039420">
    <property type="entry name" value="WalR-like"/>
</dbReference>
<gene>
    <name evidence="4" type="ORF">BL253_11195</name>
</gene>
<dbReference type="GO" id="GO:0003677">
    <property type="term" value="F:DNA binding"/>
    <property type="evidence" value="ECO:0007669"/>
    <property type="project" value="UniProtKB-KW"/>
</dbReference>
<reference evidence="5" key="1">
    <citation type="submission" date="2016-10" db="EMBL/GenBank/DDBJ databases">
        <title>Frankia sp. NRRL B-16386 Genome sequencing.</title>
        <authorList>
            <person name="Ghodhbane-Gtari F."/>
            <person name="Swanson E."/>
            <person name="Gueddou A."/>
            <person name="Hezbri K."/>
            <person name="Ktari K."/>
            <person name="Nouioui I."/>
            <person name="Morris K."/>
            <person name="Simpson S."/>
            <person name="Abebe-Akele F."/>
            <person name="Thomas K."/>
            <person name="Gtari M."/>
            <person name="Tisa L.S."/>
        </authorList>
    </citation>
    <scope>NUCLEOTIDE SEQUENCE [LARGE SCALE GENOMIC DNA]</scope>
    <source>
        <strain evidence="5">NRRL B-16386</strain>
    </source>
</reference>
<dbReference type="PRINTS" id="PR00038">
    <property type="entry name" value="HTHLUXR"/>
</dbReference>